<dbReference type="EMBL" id="UYRT01000064">
    <property type="protein sequence ID" value="VDK27312.1"/>
    <property type="molecule type" value="Genomic_DNA"/>
</dbReference>
<evidence type="ECO:0000313" key="1">
    <source>
        <dbReference type="EMBL" id="VDK27312.1"/>
    </source>
</evidence>
<reference evidence="1 2" key="2">
    <citation type="submission" date="2018-11" db="EMBL/GenBank/DDBJ databases">
        <authorList>
            <consortium name="Pathogen Informatics"/>
        </authorList>
    </citation>
    <scope>NUCLEOTIDE SEQUENCE [LARGE SCALE GENOMIC DNA]</scope>
</reference>
<organism evidence="3">
    <name type="scientific">Gongylonema pulchrum</name>
    <dbReference type="NCBI Taxonomy" id="637853"/>
    <lineage>
        <taxon>Eukaryota</taxon>
        <taxon>Metazoa</taxon>
        <taxon>Ecdysozoa</taxon>
        <taxon>Nematoda</taxon>
        <taxon>Chromadorea</taxon>
        <taxon>Rhabditida</taxon>
        <taxon>Spirurina</taxon>
        <taxon>Spiruromorpha</taxon>
        <taxon>Spiruroidea</taxon>
        <taxon>Gongylonematidae</taxon>
        <taxon>Gongylonema</taxon>
    </lineage>
</organism>
<keyword evidence="2" id="KW-1185">Reference proteome</keyword>
<proteinExistence type="predicted"/>
<reference evidence="3" key="1">
    <citation type="submission" date="2016-06" db="UniProtKB">
        <authorList>
            <consortium name="WormBaseParasite"/>
        </authorList>
    </citation>
    <scope>IDENTIFICATION</scope>
</reference>
<dbReference type="Proteomes" id="UP000271098">
    <property type="component" value="Unassembled WGS sequence"/>
</dbReference>
<evidence type="ECO:0000313" key="2">
    <source>
        <dbReference type="Proteomes" id="UP000271098"/>
    </source>
</evidence>
<evidence type="ECO:0000313" key="3">
    <source>
        <dbReference type="WBParaSite" id="GPUH_0000010001-mRNA-1"/>
    </source>
</evidence>
<gene>
    <name evidence="1" type="ORF">GPUH_LOCUS101</name>
</gene>
<dbReference type="AlphaFoldDB" id="A0A183CUG0"/>
<protein>
    <submittedName>
        <fullName evidence="3">Helitron_like_N domain-containing protein</fullName>
    </submittedName>
</protein>
<name>A0A183CUG0_9BILA</name>
<dbReference type="WBParaSite" id="GPUH_0000010001-mRNA-1">
    <property type="protein sequence ID" value="GPUH_0000010001-mRNA-1"/>
    <property type="gene ID" value="GPUH_0000010001"/>
</dbReference>
<sequence length="94" mass="11286">MENYHKVKNDIREYVRQNNLGTSTLWITLPQWYKFQEYLADYCFVGRFLGQLSIKIENGEPVHFLPCRYKQMRYRSPNHVLCNDPSHTRSGRST</sequence>
<accession>A0A183CUG0</accession>